<protein>
    <submittedName>
        <fullName evidence="3">Uncharacterized protein</fullName>
    </submittedName>
</protein>
<feature type="coiled-coil region" evidence="1">
    <location>
        <begin position="85"/>
        <end position="137"/>
    </location>
</feature>
<feature type="compositionally biased region" description="Basic and acidic residues" evidence="2">
    <location>
        <begin position="19"/>
        <end position="42"/>
    </location>
</feature>
<sequence>MATNEGKSKYFSAKSKGVLGDKSEKIPRNTKKIEEPRAKRTNSEVSNSSISDELTVIMEDLQEIKSTLDETTKKKDLTEVKNIMSEMIKEVKTEMQARIQEIEERNKKEHQKMQKEIDGLLRENNTLKEKLMSTNKTLREVTQMSNDAIEIAKDAQRKSNYNEQYSRKNNFLIHGVTESPREDTTEVALSSLEDAAQVKLQDSEIVAIHRIPGKKDMPRPIHVKVKNSSVKAKVMRKRSHVKKNGKGLCLKDDVTKLNTALIQRLNNHSSIQQGWYFNGSVYACPMGGTRRLKFDIHDDIDDKLKKTRDRNIDD</sequence>
<dbReference type="Gene3D" id="3.30.70.1820">
    <property type="entry name" value="L1 transposable element, RRM domain"/>
    <property type="match status" value="1"/>
</dbReference>
<gene>
    <name evidence="3" type="ORF">FSP39_021395</name>
</gene>
<evidence type="ECO:0000313" key="4">
    <source>
        <dbReference type="Proteomes" id="UP001186944"/>
    </source>
</evidence>
<evidence type="ECO:0000256" key="2">
    <source>
        <dbReference type="SAM" id="MobiDB-lite"/>
    </source>
</evidence>
<evidence type="ECO:0000313" key="3">
    <source>
        <dbReference type="EMBL" id="KAK3084914.1"/>
    </source>
</evidence>
<comment type="caution">
    <text evidence="3">The sequence shown here is derived from an EMBL/GenBank/DDBJ whole genome shotgun (WGS) entry which is preliminary data.</text>
</comment>
<dbReference type="Proteomes" id="UP001186944">
    <property type="component" value="Unassembled WGS sequence"/>
</dbReference>
<accession>A0AA88XGF3</accession>
<feature type="region of interest" description="Disordered" evidence="2">
    <location>
        <begin position="1"/>
        <end position="51"/>
    </location>
</feature>
<name>A0AA88XGF3_PINIB</name>
<dbReference type="EMBL" id="VSWD01000013">
    <property type="protein sequence ID" value="KAK3084914.1"/>
    <property type="molecule type" value="Genomic_DNA"/>
</dbReference>
<organism evidence="3 4">
    <name type="scientific">Pinctada imbricata</name>
    <name type="common">Atlantic pearl-oyster</name>
    <name type="synonym">Pinctada martensii</name>
    <dbReference type="NCBI Taxonomy" id="66713"/>
    <lineage>
        <taxon>Eukaryota</taxon>
        <taxon>Metazoa</taxon>
        <taxon>Spiralia</taxon>
        <taxon>Lophotrochozoa</taxon>
        <taxon>Mollusca</taxon>
        <taxon>Bivalvia</taxon>
        <taxon>Autobranchia</taxon>
        <taxon>Pteriomorphia</taxon>
        <taxon>Pterioida</taxon>
        <taxon>Pterioidea</taxon>
        <taxon>Pteriidae</taxon>
        <taxon>Pinctada</taxon>
    </lineage>
</organism>
<keyword evidence="4" id="KW-1185">Reference proteome</keyword>
<reference evidence="3" key="1">
    <citation type="submission" date="2019-08" db="EMBL/GenBank/DDBJ databases">
        <title>The improved chromosome-level genome for the pearl oyster Pinctada fucata martensii using PacBio sequencing and Hi-C.</title>
        <authorList>
            <person name="Zheng Z."/>
        </authorList>
    </citation>
    <scope>NUCLEOTIDE SEQUENCE</scope>
    <source>
        <strain evidence="3">ZZ-2019</strain>
        <tissue evidence="3">Adductor muscle</tissue>
    </source>
</reference>
<proteinExistence type="predicted"/>
<evidence type="ECO:0000256" key="1">
    <source>
        <dbReference type="SAM" id="Coils"/>
    </source>
</evidence>
<dbReference type="AlphaFoldDB" id="A0AA88XGF3"/>
<keyword evidence="1" id="KW-0175">Coiled coil</keyword>